<evidence type="ECO:0000313" key="3">
    <source>
        <dbReference type="Proteomes" id="UP000604391"/>
    </source>
</evidence>
<dbReference type="AlphaFoldDB" id="A0A832UY90"/>
<proteinExistence type="predicted"/>
<sequence length="248" mass="28720">MANDPFKKLMEWVENEELPDREEILEREKSRVIDQISKANKALGMDTTMEIMKLVYPDTSRLTEVSNKIEEDTSLERLKAITSYLRSFAVAYKNSKKREETLSVHEWSLQKKEEILDRYDAAKKKAKKLGIRKIGEYPKTFLDILRLMRDDKIAEANFLLLQIEGNLMRIGNDLEIFQGAHEDAGALKGFTSGKIIDDLKNDFKSCLKQIDQIYKEAQGEADLAKLDELKQDLKAIMDRIRQIMDQAE</sequence>
<accession>A0A832UY90</accession>
<name>A0A832UY90_9ARCH</name>
<evidence type="ECO:0000313" key="2">
    <source>
        <dbReference type="EMBL" id="HIJ99463.1"/>
    </source>
</evidence>
<dbReference type="Proteomes" id="UP000604391">
    <property type="component" value="Unassembled WGS sequence"/>
</dbReference>
<comment type="caution">
    <text evidence="2">The sequence shown here is derived from an EMBL/GenBank/DDBJ whole genome shotgun (WGS) entry which is preliminary data.</text>
</comment>
<gene>
    <name evidence="2" type="ORF">H1011_01405</name>
</gene>
<organism evidence="2 3">
    <name type="scientific">Candidatus Undinarchaeum marinum</name>
    <dbReference type="NCBI Taxonomy" id="2756141"/>
    <lineage>
        <taxon>Archaea</taxon>
        <taxon>Candidatus Undinarchaeota</taxon>
        <taxon>Candidatus Undinarchaeia</taxon>
        <taxon>Candidatus Undinarchaeales</taxon>
        <taxon>Candidatus Undinarchaeaceae</taxon>
        <taxon>Candidatus Undinarchaeum</taxon>
    </lineage>
</organism>
<evidence type="ECO:0000256" key="1">
    <source>
        <dbReference type="SAM" id="Coils"/>
    </source>
</evidence>
<reference evidence="2 3" key="1">
    <citation type="journal article" name="Nat. Commun.">
        <title>Undinarchaeota illuminate DPANN phylogeny and the impact of gene transfer on archaeal evolution.</title>
        <authorList>
            <person name="Dombrowski N."/>
            <person name="Williams T.A."/>
            <person name="Sun J."/>
            <person name="Woodcroft B.J."/>
            <person name="Lee J.H."/>
            <person name="Minh B.Q."/>
            <person name="Rinke C."/>
            <person name="Spang A."/>
        </authorList>
    </citation>
    <scope>NUCLEOTIDE SEQUENCE [LARGE SCALE GENOMIC DNA]</scope>
    <source>
        <strain evidence="2">MAG_bin17</strain>
    </source>
</reference>
<protein>
    <submittedName>
        <fullName evidence="2">Uncharacterized protein</fullName>
    </submittedName>
</protein>
<dbReference type="EMBL" id="DVAD01000007">
    <property type="protein sequence ID" value="HIJ99463.1"/>
    <property type="molecule type" value="Genomic_DNA"/>
</dbReference>
<keyword evidence="1" id="KW-0175">Coiled coil</keyword>
<feature type="coiled-coil region" evidence="1">
    <location>
        <begin position="196"/>
        <end position="246"/>
    </location>
</feature>
<keyword evidence="3" id="KW-1185">Reference proteome</keyword>